<evidence type="ECO:0000256" key="10">
    <source>
        <dbReference type="ARBA" id="ARBA00057735"/>
    </source>
</evidence>
<dbReference type="NCBIfam" id="TIGR00041">
    <property type="entry name" value="DTMP_kinase"/>
    <property type="match status" value="1"/>
</dbReference>
<dbReference type="GO" id="GO:0005829">
    <property type="term" value="C:cytosol"/>
    <property type="evidence" value="ECO:0007669"/>
    <property type="project" value="TreeGrafter"/>
</dbReference>
<comment type="catalytic activity">
    <reaction evidence="9 11">
        <text>dTMP + ATP = dTDP + ADP</text>
        <dbReference type="Rhea" id="RHEA:13517"/>
        <dbReference type="ChEBI" id="CHEBI:30616"/>
        <dbReference type="ChEBI" id="CHEBI:58369"/>
        <dbReference type="ChEBI" id="CHEBI:63528"/>
        <dbReference type="ChEBI" id="CHEBI:456216"/>
        <dbReference type="EC" id="2.7.4.9"/>
    </reaction>
</comment>
<dbReference type="HAMAP" id="MF_00165">
    <property type="entry name" value="Thymidylate_kinase"/>
    <property type="match status" value="1"/>
</dbReference>
<comment type="similarity">
    <text evidence="1 11">Belongs to the thymidylate kinase family.</text>
</comment>
<dbReference type="InterPro" id="IPR018094">
    <property type="entry name" value="Thymidylate_kinase"/>
</dbReference>
<evidence type="ECO:0000313" key="13">
    <source>
        <dbReference type="EMBL" id="MBM3316472.1"/>
    </source>
</evidence>
<dbReference type="InterPro" id="IPR039430">
    <property type="entry name" value="Thymidylate_kin-like_dom"/>
</dbReference>
<feature type="domain" description="Thymidylate kinase-like" evidence="12">
    <location>
        <begin position="16"/>
        <end position="203"/>
    </location>
</feature>
<evidence type="ECO:0000256" key="2">
    <source>
        <dbReference type="ARBA" id="ARBA00012980"/>
    </source>
</evidence>
<keyword evidence="5 11" id="KW-0545">Nucleotide biosynthesis</keyword>
<dbReference type="PANTHER" id="PTHR10344:SF4">
    <property type="entry name" value="UMP-CMP KINASE 2, MITOCHONDRIAL"/>
    <property type="match status" value="1"/>
</dbReference>
<dbReference type="Proteomes" id="UP000748308">
    <property type="component" value="Unassembled WGS sequence"/>
</dbReference>
<dbReference type="AlphaFoldDB" id="A0A938BPW0"/>
<feature type="binding site" evidence="11">
    <location>
        <begin position="18"/>
        <end position="25"/>
    </location>
    <ligand>
        <name>ATP</name>
        <dbReference type="ChEBI" id="CHEBI:30616"/>
    </ligand>
</feature>
<dbReference type="GO" id="GO:0006233">
    <property type="term" value="P:dTDP biosynthetic process"/>
    <property type="evidence" value="ECO:0007669"/>
    <property type="project" value="InterPro"/>
</dbReference>
<dbReference type="FunFam" id="3.40.50.300:FF:000225">
    <property type="entry name" value="Thymidylate kinase"/>
    <property type="match status" value="1"/>
</dbReference>
<accession>A0A938BPW0</accession>
<dbReference type="InterPro" id="IPR027417">
    <property type="entry name" value="P-loop_NTPase"/>
</dbReference>
<dbReference type="GO" id="GO:0006235">
    <property type="term" value="P:dTTP biosynthetic process"/>
    <property type="evidence" value="ECO:0007669"/>
    <property type="project" value="UniProtKB-UniRule"/>
</dbReference>
<sequence length="214" mass="23315">MSRGSGGGARGLFLAFEGIEGCGKSTQIERLVAFLARRGRSSLVSREPGGTPLGEALRALLLDPAGRDLDGLTELFLLEAARRAHVERVIRPALRGGRVVVADRFADSSVAYQGGGRGLDVALVERLNELATGGLAPDLTLLLDLEVEVGLSRVARRERRRDRMERERVEFHHRVREAYRALAARRGDRYRLLDASLPADALALEIEACVGPLL</sequence>
<dbReference type="GO" id="GO:0005524">
    <property type="term" value="F:ATP binding"/>
    <property type="evidence" value="ECO:0007669"/>
    <property type="project" value="UniProtKB-UniRule"/>
</dbReference>
<organism evidence="13 14">
    <name type="scientific">Eiseniibacteriota bacterium</name>
    <dbReference type="NCBI Taxonomy" id="2212470"/>
    <lineage>
        <taxon>Bacteria</taxon>
        <taxon>Candidatus Eiseniibacteriota</taxon>
    </lineage>
</organism>
<dbReference type="EMBL" id="VGIY01000015">
    <property type="protein sequence ID" value="MBM3316472.1"/>
    <property type="molecule type" value="Genomic_DNA"/>
</dbReference>
<dbReference type="CDD" id="cd01672">
    <property type="entry name" value="TMPK"/>
    <property type="match status" value="1"/>
</dbReference>
<evidence type="ECO:0000256" key="11">
    <source>
        <dbReference type="HAMAP-Rule" id="MF_00165"/>
    </source>
</evidence>
<dbReference type="Gene3D" id="3.40.50.300">
    <property type="entry name" value="P-loop containing nucleotide triphosphate hydrolases"/>
    <property type="match status" value="1"/>
</dbReference>
<evidence type="ECO:0000256" key="3">
    <source>
        <dbReference type="ARBA" id="ARBA00017144"/>
    </source>
</evidence>
<keyword evidence="6 11" id="KW-0547">Nucleotide-binding</keyword>
<evidence type="ECO:0000259" key="12">
    <source>
        <dbReference type="Pfam" id="PF02223"/>
    </source>
</evidence>
<keyword evidence="4 11" id="KW-0808">Transferase</keyword>
<protein>
    <recommendedName>
        <fullName evidence="3 11">Thymidylate kinase</fullName>
        <ecNumber evidence="2 11">2.7.4.9</ecNumber>
    </recommendedName>
    <alternativeName>
        <fullName evidence="11">dTMP kinase</fullName>
    </alternativeName>
</protein>
<evidence type="ECO:0000256" key="9">
    <source>
        <dbReference type="ARBA" id="ARBA00048743"/>
    </source>
</evidence>
<evidence type="ECO:0000256" key="5">
    <source>
        <dbReference type="ARBA" id="ARBA00022727"/>
    </source>
</evidence>
<dbReference type="Pfam" id="PF02223">
    <property type="entry name" value="Thymidylate_kin"/>
    <property type="match status" value="1"/>
</dbReference>
<evidence type="ECO:0000256" key="6">
    <source>
        <dbReference type="ARBA" id="ARBA00022741"/>
    </source>
</evidence>
<evidence type="ECO:0000256" key="8">
    <source>
        <dbReference type="ARBA" id="ARBA00022840"/>
    </source>
</evidence>
<proteinExistence type="inferred from homology"/>
<dbReference type="GO" id="GO:0006227">
    <property type="term" value="P:dUDP biosynthetic process"/>
    <property type="evidence" value="ECO:0007669"/>
    <property type="project" value="TreeGrafter"/>
</dbReference>
<evidence type="ECO:0000256" key="4">
    <source>
        <dbReference type="ARBA" id="ARBA00022679"/>
    </source>
</evidence>
<comment type="caution">
    <text evidence="13">The sequence shown here is derived from an EMBL/GenBank/DDBJ whole genome shotgun (WGS) entry which is preliminary data.</text>
</comment>
<dbReference type="PANTHER" id="PTHR10344">
    <property type="entry name" value="THYMIDYLATE KINASE"/>
    <property type="match status" value="1"/>
</dbReference>
<dbReference type="EC" id="2.7.4.9" evidence="2 11"/>
<evidence type="ECO:0000256" key="1">
    <source>
        <dbReference type="ARBA" id="ARBA00009776"/>
    </source>
</evidence>
<keyword evidence="8 11" id="KW-0067">ATP-binding</keyword>
<dbReference type="GO" id="GO:0004798">
    <property type="term" value="F:dTMP kinase activity"/>
    <property type="evidence" value="ECO:0007669"/>
    <property type="project" value="UniProtKB-UniRule"/>
</dbReference>
<comment type="function">
    <text evidence="10 11">Phosphorylation of dTMP to form dTDP in both de novo and salvage pathways of dTTP synthesis.</text>
</comment>
<keyword evidence="7 11" id="KW-0418">Kinase</keyword>
<reference evidence="13" key="1">
    <citation type="submission" date="2019-03" db="EMBL/GenBank/DDBJ databases">
        <title>Lake Tanganyika Metagenome-Assembled Genomes (MAGs).</title>
        <authorList>
            <person name="Tran P."/>
        </authorList>
    </citation>
    <scope>NUCLEOTIDE SEQUENCE</scope>
    <source>
        <strain evidence="13">M_DeepCast_400m_m2_100</strain>
    </source>
</reference>
<gene>
    <name evidence="11" type="primary">tmk</name>
    <name evidence="13" type="ORF">FJY75_01340</name>
</gene>
<evidence type="ECO:0000313" key="14">
    <source>
        <dbReference type="Proteomes" id="UP000748308"/>
    </source>
</evidence>
<dbReference type="SUPFAM" id="SSF52540">
    <property type="entry name" value="P-loop containing nucleoside triphosphate hydrolases"/>
    <property type="match status" value="1"/>
</dbReference>
<evidence type="ECO:0000256" key="7">
    <source>
        <dbReference type="ARBA" id="ARBA00022777"/>
    </source>
</evidence>
<name>A0A938BPW0_UNCEI</name>